<evidence type="ECO:0000313" key="3">
    <source>
        <dbReference type="EMBL" id="MCG5031221.1"/>
    </source>
</evidence>
<dbReference type="PANTHER" id="PTHR30298">
    <property type="entry name" value="H REPEAT-ASSOCIATED PREDICTED TRANSPOSASE"/>
    <property type="match status" value="1"/>
</dbReference>
<gene>
    <name evidence="3" type="ORF">MAF45_07165</name>
</gene>
<dbReference type="InterPro" id="IPR002559">
    <property type="entry name" value="Transposase_11"/>
</dbReference>
<dbReference type="InterPro" id="IPR032806">
    <property type="entry name" value="YbfD_N"/>
</dbReference>
<dbReference type="Pfam" id="PF01609">
    <property type="entry name" value="DDE_Tnp_1"/>
    <property type="match status" value="1"/>
</dbReference>
<dbReference type="Pfam" id="PF13808">
    <property type="entry name" value="DDE_Tnp_1_assoc"/>
    <property type="match status" value="1"/>
</dbReference>
<protein>
    <submittedName>
        <fullName evidence="3">ISAs1 family transposase</fullName>
    </submittedName>
</protein>
<keyword evidence="4" id="KW-1185">Reference proteome</keyword>
<feature type="domain" description="H repeat-associated protein N-terminal" evidence="2">
    <location>
        <begin position="38"/>
        <end position="122"/>
    </location>
</feature>
<accession>A0ABS9MRH5</accession>
<evidence type="ECO:0000259" key="2">
    <source>
        <dbReference type="Pfam" id="PF13808"/>
    </source>
</evidence>
<dbReference type="PANTHER" id="PTHR30298:SF0">
    <property type="entry name" value="PROTEIN YBFL-RELATED"/>
    <property type="match status" value="1"/>
</dbReference>
<dbReference type="RefSeq" id="WP_237978955.1">
    <property type="nucleotide sequence ID" value="NZ_JAKNCT010000008.1"/>
</dbReference>
<dbReference type="InterPro" id="IPR047647">
    <property type="entry name" value="ISAs1_transpos"/>
</dbReference>
<dbReference type="NCBIfam" id="NF033564">
    <property type="entry name" value="transpos_ISAs1"/>
    <property type="match status" value="1"/>
</dbReference>
<dbReference type="EMBL" id="JAKNCT010000008">
    <property type="protein sequence ID" value="MCG5031221.1"/>
    <property type="molecule type" value="Genomic_DNA"/>
</dbReference>
<proteinExistence type="predicted"/>
<dbReference type="Proteomes" id="UP001297600">
    <property type="component" value="Unassembled WGS sequence"/>
</dbReference>
<feature type="domain" description="Transposase IS4-like" evidence="1">
    <location>
        <begin position="163"/>
        <end position="363"/>
    </location>
</feature>
<sequence length="422" mass="47740">MAELTEVLDSLKCAALFFQNLDTPYTVGKREIHPLVHILSGVRNFRNPGKTVYRLENLLAICFVLAMKGELHSFHYAATYVRIKEDEFVALGLIEKGKVPSHDTFRRIFGHLDANALRDAFLERIREFLQRLTGLNHASRGRRKILSGDGKTFNGSGKGGARNLNVFNIYSPSEAVCLPSVPLTDKDSEIKEFQRMLPKYNLRNTIVTADALHCQRETSRIICGKKGGYVFKVKANQEELLAEIASRFERKSGTCSSMSYNECDYEFLPLDKQYIGCGWPGQKTYVKMISHKRKHQKDYSPLPQYFIASESGDRLLAEAIDNRWQIEDGLHLFKDQTLGEDKCTFMDANAVKVMATMNNIVYSIYRIASAVLGDKSMTETKIRFKDDPIALISTVLPLLQKKNLSALIRANMRGRKPVGQPA</sequence>
<name>A0ABS9MRH5_9BURK</name>
<organism evidence="3 4">
    <name type="scientific">Mesosutterella porci</name>
    <dbReference type="NCBI Taxonomy" id="2915351"/>
    <lineage>
        <taxon>Bacteria</taxon>
        <taxon>Pseudomonadati</taxon>
        <taxon>Pseudomonadota</taxon>
        <taxon>Betaproteobacteria</taxon>
        <taxon>Burkholderiales</taxon>
        <taxon>Sutterellaceae</taxon>
        <taxon>Mesosutterella</taxon>
    </lineage>
</organism>
<evidence type="ECO:0000259" key="1">
    <source>
        <dbReference type="Pfam" id="PF01609"/>
    </source>
</evidence>
<dbReference type="InterPro" id="IPR051698">
    <property type="entry name" value="Transposase_11-like"/>
</dbReference>
<evidence type="ECO:0000313" key="4">
    <source>
        <dbReference type="Proteomes" id="UP001297600"/>
    </source>
</evidence>
<comment type="caution">
    <text evidence="3">The sequence shown here is derived from an EMBL/GenBank/DDBJ whole genome shotgun (WGS) entry which is preliminary data.</text>
</comment>
<reference evidence="3 4" key="1">
    <citation type="submission" date="2022-02" db="EMBL/GenBank/DDBJ databases">
        <title>Mesosutterella porci, a novel member of the family Sutterellaceae from pig feces.</title>
        <authorList>
            <person name="Wylensek D."/>
            <person name="Clavel T."/>
        </authorList>
    </citation>
    <scope>NUCLEOTIDE SEQUENCE [LARGE SCALE GENOMIC DNA]</scope>
    <source>
        <strain evidence="4">oilRF-744-wt-GAM-9</strain>
    </source>
</reference>